<dbReference type="Proteomes" id="UP000288805">
    <property type="component" value="Unassembled WGS sequence"/>
</dbReference>
<evidence type="ECO:0000313" key="1">
    <source>
        <dbReference type="EMBL" id="RVX16674.1"/>
    </source>
</evidence>
<comment type="caution">
    <text evidence="1">The sequence shown here is derived from an EMBL/GenBank/DDBJ whole genome shotgun (WGS) entry which is preliminary data.</text>
</comment>
<accession>A0A438K649</accession>
<name>A0A438K649_VITVI</name>
<gene>
    <name evidence="1" type="ORF">CK203_005998</name>
</gene>
<reference evidence="1 2" key="1">
    <citation type="journal article" date="2018" name="PLoS Genet.">
        <title>Population sequencing reveals clonal diversity and ancestral inbreeding in the grapevine cultivar Chardonnay.</title>
        <authorList>
            <person name="Roach M.J."/>
            <person name="Johnson D.L."/>
            <person name="Bohlmann J."/>
            <person name="van Vuuren H.J."/>
            <person name="Jones S.J."/>
            <person name="Pretorius I.S."/>
            <person name="Schmidt S.A."/>
            <person name="Borneman A.R."/>
        </authorList>
    </citation>
    <scope>NUCLEOTIDE SEQUENCE [LARGE SCALE GENOMIC DNA]</scope>
    <source>
        <strain evidence="2">cv. Chardonnay</strain>
        <tissue evidence="1">Leaf</tissue>
    </source>
</reference>
<dbReference type="AlphaFoldDB" id="A0A438K649"/>
<organism evidence="1 2">
    <name type="scientific">Vitis vinifera</name>
    <name type="common">Grape</name>
    <dbReference type="NCBI Taxonomy" id="29760"/>
    <lineage>
        <taxon>Eukaryota</taxon>
        <taxon>Viridiplantae</taxon>
        <taxon>Streptophyta</taxon>
        <taxon>Embryophyta</taxon>
        <taxon>Tracheophyta</taxon>
        <taxon>Spermatophyta</taxon>
        <taxon>Magnoliopsida</taxon>
        <taxon>eudicotyledons</taxon>
        <taxon>Gunneridae</taxon>
        <taxon>Pentapetalae</taxon>
        <taxon>rosids</taxon>
        <taxon>Vitales</taxon>
        <taxon>Vitaceae</taxon>
        <taxon>Viteae</taxon>
        <taxon>Vitis</taxon>
    </lineage>
</organism>
<protein>
    <submittedName>
        <fullName evidence="1">Uncharacterized protein</fullName>
    </submittedName>
</protein>
<sequence length="64" mass="7129">MANGRRSRKFIKSLISEMGVTLSNIEVISEEIVNFFGKLYSKPEGASWRVEGVDWVLIPGESAV</sequence>
<proteinExistence type="predicted"/>
<evidence type="ECO:0000313" key="2">
    <source>
        <dbReference type="Proteomes" id="UP000288805"/>
    </source>
</evidence>
<dbReference type="EMBL" id="QGNW01000015">
    <property type="protein sequence ID" value="RVX16674.1"/>
    <property type="molecule type" value="Genomic_DNA"/>
</dbReference>